<evidence type="ECO:0000313" key="3">
    <source>
        <dbReference type="Proteomes" id="UP000075886"/>
    </source>
</evidence>
<proteinExistence type="predicted"/>
<keyword evidence="3" id="KW-1185">Reference proteome</keyword>
<reference evidence="2" key="2">
    <citation type="submission" date="2020-05" db="UniProtKB">
        <authorList>
            <consortium name="EnsemblMetazoa"/>
        </authorList>
    </citation>
    <scope>IDENTIFICATION</scope>
    <source>
        <strain evidence="2">FAR1</strain>
    </source>
</reference>
<protein>
    <submittedName>
        <fullName evidence="2">Uncharacterized protein</fullName>
    </submittedName>
</protein>
<dbReference type="STRING" id="69004.A0A182QFP3"/>
<dbReference type="Proteomes" id="UP000075886">
    <property type="component" value="Unassembled WGS sequence"/>
</dbReference>
<evidence type="ECO:0000256" key="1">
    <source>
        <dbReference type="SAM" id="MobiDB-lite"/>
    </source>
</evidence>
<name>A0A182QFP3_9DIPT</name>
<sequence length="237" mass="24743">MISLPPSTAPSGMAAISTSATAHHAAPIFNVVDVTGLGSPALLQHADKPRTNGGAAAAAAIAMPAHGTQAPDQWPLRHAKGLLNGPGQNNCFLNCAVQIFAAPRKTRARAQNVPLGGTSLPRARPVQPVSVPVARAIWLYRSDRTASIRRLDPPVGPGAKLAAPGLLRIMNGNGCEDWTCRRMGKLSSSGSSPINRFIITRNDSLSCPVYGHPAGNVEHQSGEGRAKQASHIRGRAC</sequence>
<dbReference type="EnsemblMetazoa" id="AFAF009239-RA">
    <property type="protein sequence ID" value="AFAF009239-PA"/>
    <property type="gene ID" value="AFAF009239"/>
</dbReference>
<feature type="compositionally biased region" description="Basic residues" evidence="1">
    <location>
        <begin position="228"/>
        <end position="237"/>
    </location>
</feature>
<dbReference type="AlphaFoldDB" id="A0A182QFP3"/>
<evidence type="ECO:0000313" key="2">
    <source>
        <dbReference type="EnsemblMetazoa" id="AFAF009239-PA"/>
    </source>
</evidence>
<dbReference type="VEuPathDB" id="VectorBase:AFAF009239"/>
<organism evidence="2 3">
    <name type="scientific">Anopheles farauti</name>
    <dbReference type="NCBI Taxonomy" id="69004"/>
    <lineage>
        <taxon>Eukaryota</taxon>
        <taxon>Metazoa</taxon>
        <taxon>Ecdysozoa</taxon>
        <taxon>Arthropoda</taxon>
        <taxon>Hexapoda</taxon>
        <taxon>Insecta</taxon>
        <taxon>Pterygota</taxon>
        <taxon>Neoptera</taxon>
        <taxon>Endopterygota</taxon>
        <taxon>Diptera</taxon>
        <taxon>Nematocera</taxon>
        <taxon>Culicoidea</taxon>
        <taxon>Culicidae</taxon>
        <taxon>Anophelinae</taxon>
        <taxon>Anopheles</taxon>
    </lineage>
</organism>
<accession>A0A182QFP3</accession>
<dbReference type="EMBL" id="AXCN02001449">
    <property type="status" value="NOT_ANNOTATED_CDS"/>
    <property type="molecule type" value="Genomic_DNA"/>
</dbReference>
<feature type="region of interest" description="Disordered" evidence="1">
    <location>
        <begin position="214"/>
        <end position="237"/>
    </location>
</feature>
<reference evidence="3" key="1">
    <citation type="submission" date="2014-01" db="EMBL/GenBank/DDBJ databases">
        <title>The Genome Sequence of Anopheles farauti FAR1 (V2).</title>
        <authorList>
            <consortium name="The Broad Institute Genomics Platform"/>
            <person name="Neafsey D.E."/>
            <person name="Besansky N."/>
            <person name="Howell P."/>
            <person name="Walton C."/>
            <person name="Young S.K."/>
            <person name="Zeng Q."/>
            <person name="Gargeya S."/>
            <person name="Fitzgerald M."/>
            <person name="Haas B."/>
            <person name="Abouelleil A."/>
            <person name="Allen A.W."/>
            <person name="Alvarado L."/>
            <person name="Arachchi H.M."/>
            <person name="Berlin A.M."/>
            <person name="Chapman S.B."/>
            <person name="Gainer-Dewar J."/>
            <person name="Goldberg J."/>
            <person name="Griggs A."/>
            <person name="Gujja S."/>
            <person name="Hansen M."/>
            <person name="Howarth C."/>
            <person name="Imamovic A."/>
            <person name="Ireland A."/>
            <person name="Larimer J."/>
            <person name="McCowan C."/>
            <person name="Murphy C."/>
            <person name="Pearson M."/>
            <person name="Poon T.W."/>
            <person name="Priest M."/>
            <person name="Roberts A."/>
            <person name="Saif S."/>
            <person name="Shea T."/>
            <person name="Sisk P."/>
            <person name="Sykes S."/>
            <person name="Wortman J."/>
            <person name="Nusbaum C."/>
            <person name="Birren B."/>
        </authorList>
    </citation>
    <scope>NUCLEOTIDE SEQUENCE [LARGE SCALE GENOMIC DNA]</scope>
    <source>
        <strain evidence="3">FAR1</strain>
    </source>
</reference>